<organism evidence="1 2">
    <name type="scientific">Nemania bipapillata</name>
    <dbReference type="NCBI Taxonomy" id="110536"/>
    <lineage>
        <taxon>Eukaryota</taxon>
        <taxon>Fungi</taxon>
        <taxon>Dikarya</taxon>
        <taxon>Ascomycota</taxon>
        <taxon>Pezizomycotina</taxon>
        <taxon>Sordariomycetes</taxon>
        <taxon>Xylariomycetidae</taxon>
        <taxon>Xylariales</taxon>
        <taxon>Xylariaceae</taxon>
        <taxon>Nemania</taxon>
    </lineage>
</organism>
<accession>A0ACC2I950</accession>
<keyword evidence="2" id="KW-1185">Reference proteome</keyword>
<dbReference type="Proteomes" id="UP001153334">
    <property type="component" value="Unassembled WGS sequence"/>
</dbReference>
<reference evidence="1" key="1">
    <citation type="submission" date="2022-11" db="EMBL/GenBank/DDBJ databases">
        <title>Genome Sequence of Nemania bipapillata.</title>
        <authorList>
            <person name="Buettner E."/>
        </authorList>
    </citation>
    <scope>NUCLEOTIDE SEQUENCE</scope>
    <source>
        <strain evidence="1">CP14</strain>
    </source>
</reference>
<evidence type="ECO:0000313" key="2">
    <source>
        <dbReference type="Proteomes" id="UP001153334"/>
    </source>
</evidence>
<sequence length="472" mass="50426">MLRPATPLAILLFVAFALLLLSVLSTPIIKAIPLGAYKADDGVVNFGVFGYSIFARESSEFLPSATRTRLSAILIVHPIAALLTLIMFILAVVAHLHSPSHSSRYLCGLFIFGILTFLVCLLAFLIDVLLFVPHLAWGSWLVLAATILVFLSFIVSCAMRRTLVGRKARKKRIAENAEMSGENYYNRQAQQDATSTIATSLQPTVPSISGANGPSDKIPAFASYENRDDRSSDERIPLTARTPSERSPNNAMDIGASDLSNSTQAPDAYGGEAVTEEHTVAVATARRQTGAEDTVHQTEEVDMALQVEVDICLGLMEEQATAHVEGVAPYDGRTPPPGAYGGYGPSRQISPGPGAPYNENPSMPSISTGVTNASGYQAYRPDDPDDLPRAESPPPLPGSNLPESGSVGQAVEMNASTGSPAQPPTGFGQFDNRIRDSDTDVAGMLALQEARTSSAQRHDTVMSEASKYSQDE</sequence>
<gene>
    <name evidence="1" type="ORF">ONZ43_g5571</name>
</gene>
<proteinExistence type="predicted"/>
<evidence type="ECO:0000313" key="1">
    <source>
        <dbReference type="EMBL" id="KAJ8111642.1"/>
    </source>
</evidence>
<dbReference type="EMBL" id="JAPESX010001762">
    <property type="protein sequence ID" value="KAJ8111642.1"/>
    <property type="molecule type" value="Genomic_DNA"/>
</dbReference>
<protein>
    <submittedName>
        <fullName evidence="1">Uncharacterized protein</fullName>
    </submittedName>
</protein>
<comment type="caution">
    <text evidence="1">The sequence shown here is derived from an EMBL/GenBank/DDBJ whole genome shotgun (WGS) entry which is preliminary data.</text>
</comment>
<name>A0ACC2I950_9PEZI</name>